<proteinExistence type="predicted"/>
<evidence type="ECO:0000313" key="2">
    <source>
        <dbReference type="EMBL" id="EJZ06800.1"/>
    </source>
</evidence>
<dbReference type="AlphaFoldDB" id="K0UP31"/>
<dbReference type="eggNOG" id="ENOG5031ZVM">
    <property type="taxonomic scope" value="Bacteria"/>
</dbReference>
<name>K0UP31_MYCVA</name>
<feature type="region of interest" description="Disordered" evidence="1">
    <location>
        <begin position="1"/>
        <end position="33"/>
    </location>
</feature>
<accession>K0UP31</accession>
<evidence type="ECO:0000256" key="1">
    <source>
        <dbReference type="SAM" id="MobiDB-lite"/>
    </source>
</evidence>
<dbReference type="Proteomes" id="UP000006072">
    <property type="component" value="Unassembled WGS sequence"/>
</dbReference>
<dbReference type="RefSeq" id="WP_003930880.1">
    <property type="nucleotide sequence ID" value="NZ_JH814691.1"/>
</dbReference>
<protein>
    <submittedName>
        <fullName evidence="2">Uncharacterized protein</fullName>
    </submittedName>
</protein>
<feature type="compositionally biased region" description="Basic and acidic residues" evidence="1">
    <location>
        <begin position="1"/>
        <end position="24"/>
    </location>
</feature>
<comment type="caution">
    <text evidence="2">The sequence shown here is derived from an EMBL/GenBank/DDBJ whole genome shotgun (WGS) entry which is preliminary data.</text>
</comment>
<gene>
    <name evidence="2" type="ORF">MVAC_20773</name>
</gene>
<reference evidence="2 3" key="1">
    <citation type="journal article" date="2012" name="J. Bacteriol.">
        <title>Complete Genome Sequence of Mycobacterium vaccae Type Strain ATCC 25954.</title>
        <authorList>
            <person name="Ho Y.S."/>
            <person name="Adroub S.A."/>
            <person name="Abadi M."/>
            <person name="Al Alwan B."/>
            <person name="Alkhateeb R."/>
            <person name="Gao G."/>
            <person name="Ragab A."/>
            <person name="Ali S."/>
            <person name="van Soolingen D."/>
            <person name="Bitter W."/>
            <person name="Pain A."/>
            <person name="Abdallah A.M."/>
        </authorList>
    </citation>
    <scope>NUCLEOTIDE SEQUENCE [LARGE SCALE GENOMIC DNA]</scope>
    <source>
        <strain evidence="2 3">ATCC 25954</strain>
    </source>
</reference>
<dbReference type="HOGENOM" id="CLU_080969_0_0_11"/>
<organism evidence="2 3">
    <name type="scientific">Mycolicibacterium vaccae ATCC 25954</name>
    <dbReference type="NCBI Taxonomy" id="1194972"/>
    <lineage>
        <taxon>Bacteria</taxon>
        <taxon>Bacillati</taxon>
        <taxon>Actinomycetota</taxon>
        <taxon>Actinomycetes</taxon>
        <taxon>Mycobacteriales</taxon>
        <taxon>Mycobacteriaceae</taxon>
        <taxon>Mycolicibacterium</taxon>
    </lineage>
</organism>
<dbReference type="PATRIC" id="fig|1194972.3.peg.4142"/>
<keyword evidence="3" id="KW-1185">Reference proteome</keyword>
<sequence length="202" mass="20057">MDSGADPDRHPEVTRALRDLRDDPDSAPEVPPEVTARIGGALRTASGSGAHTPARPRLSGVQRAGLLTGGAAVAAGLVVGAIALNRAPEPAFPAGPTASLITGPGPDHPFPLSGTELLALLDRAPDLGALSEPARRGACLTGLGYPPGLDVLGGTQLETAGRPAVVLVLDGATPAQVSAVVVPPTCNAAHTGLLAETAVARP</sequence>
<evidence type="ECO:0000313" key="3">
    <source>
        <dbReference type="Proteomes" id="UP000006072"/>
    </source>
</evidence>
<dbReference type="EMBL" id="ALQA01000052">
    <property type="protein sequence ID" value="EJZ06800.1"/>
    <property type="molecule type" value="Genomic_DNA"/>
</dbReference>